<dbReference type="InterPro" id="IPR018062">
    <property type="entry name" value="HTH_AraC-typ_CS"/>
</dbReference>
<proteinExistence type="predicted"/>
<dbReference type="SMART" id="SM00342">
    <property type="entry name" value="HTH_ARAC"/>
    <property type="match status" value="1"/>
</dbReference>
<dbReference type="AlphaFoldDB" id="A0A399D6F0"/>
<dbReference type="GO" id="GO:0043565">
    <property type="term" value="F:sequence-specific DNA binding"/>
    <property type="evidence" value="ECO:0007669"/>
    <property type="project" value="InterPro"/>
</dbReference>
<evidence type="ECO:0000259" key="4">
    <source>
        <dbReference type="PROSITE" id="PS01124"/>
    </source>
</evidence>
<evidence type="ECO:0000256" key="2">
    <source>
        <dbReference type="ARBA" id="ARBA00023125"/>
    </source>
</evidence>
<dbReference type="SUPFAM" id="SSF51215">
    <property type="entry name" value="Regulatory protein AraC"/>
    <property type="match status" value="1"/>
</dbReference>
<comment type="caution">
    <text evidence="5">The sequence shown here is derived from an EMBL/GenBank/DDBJ whole genome shotgun (WGS) entry which is preliminary data.</text>
</comment>
<reference evidence="5 6" key="1">
    <citation type="journal article" date="2015" name="Int. J. Syst. Evol. Microbiol.">
        <title>Mariniphaga sediminis sp. nov., isolated from coastal sediment.</title>
        <authorList>
            <person name="Wang F.Q."/>
            <person name="Shen Q.Y."/>
            <person name="Chen G.J."/>
            <person name="Du Z.J."/>
        </authorList>
    </citation>
    <scope>NUCLEOTIDE SEQUENCE [LARGE SCALE GENOMIC DNA]</scope>
    <source>
        <strain evidence="5 6">SY21</strain>
    </source>
</reference>
<keyword evidence="3" id="KW-0804">Transcription</keyword>
<dbReference type="EMBL" id="QWET01000001">
    <property type="protein sequence ID" value="RIH67127.1"/>
    <property type="molecule type" value="Genomic_DNA"/>
</dbReference>
<name>A0A399D6F0_9BACT</name>
<keyword evidence="2" id="KW-0238">DNA-binding</keyword>
<gene>
    <name evidence="5" type="ORF">D1164_01470</name>
</gene>
<dbReference type="Proteomes" id="UP000266441">
    <property type="component" value="Unassembled WGS sequence"/>
</dbReference>
<keyword evidence="6" id="KW-1185">Reference proteome</keyword>
<sequence>MHIEEIGKTINFNLKNIAYLRFSDNSAYKNIISPFSRLYIITEGKGHFVFDGATTVLEPNYMYLIPSFTPCSYFFEKNLAHIYIHFSMEMPSGLNIYNLFNVLSKISATTLDQSLLQKCLNLNPGYELPHHDPKIYQSKPWINKEITYTSLSHYLETTAILKQLFSRFVQEELPIDINKIANNKFQNVLKFIQENIAQEISVSRLAELSFTSKDHFSRVFKSITGMPPSEFIIRKRLEKAKLLLLTTNDPLSDIISQTGFRTTAYFCRIFKKYTSLTPEQFRKNRG</sequence>
<dbReference type="InterPro" id="IPR018060">
    <property type="entry name" value="HTH_AraC"/>
</dbReference>
<protein>
    <submittedName>
        <fullName evidence="5">AraC family transcriptional regulator</fullName>
    </submittedName>
</protein>
<evidence type="ECO:0000313" key="5">
    <source>
        <dbReference type="EMBL" id="RIH67127.1"/>
    </source>
</evidence>
<dbReference type="PROSITE" id="PS01124">
    <property type="entry name" value="HTH_ARAC_FAMILY_2"/>
    <property type="match status" value="1"/>
</dbReference>
<organism evidence="5 6">
    <name type="scientific">Mariniphaga sediminis</name>
    <dbReference type="NCBI Taxonomy" id="1628158"/>
    <lineage>
        <taxon>Bacteria</taxon>
        <taxon>Pseudomonadati</taxon>
        <taxon>Bacteroidota</taxon>
        <taxon>Bacteroidia</taxon>
        <taxon>Marinilabiliales</taxon>
        <taxon>Prolixibacteraceae</taxon>
        <taxon>Mariniphaga</taxon>
    </lineage>
</organism>
<dbReference type="InterPro" id="IPR037923">
    <property type="entry name" value="HTH-like"/>
</dbReference>
<evidence type="ECO:0000313" key="6">
    <source>
        <dbReference type="Proteomes" id="UP000266441"/>
    </source>
</evidence>
<dbReference type="PROSITE" id="PS00041">
    <property type="entry name" value="HTH_ARAC_FAMILY_1"/>
    <property type="match status" value="1"/>
</dbReference>
<dbReference type="SUPFAM" id="SSF46689">
    <property type="entry name" value="Homeodomain-like"/>
    <property type="match status" value="2"/>
</dbReference>
<dbReference type="InterPro" id="IPR009057">
    <property type="entry name" value="Homeodomain-like_sf"/>
</dbReference>
<accession>A0A399D6F0</accession>
<dbReference type="Pfam" id="PF12833">
    <property type="entry name" value="HTH_18"/>
    <property type="match status" value="1"/>
</dbReference>
<evidence type="ECO:0000256" key="1">
    <source>
        <dbReference type="ARBA" id="ARBA00023015"/>
    </source>
</evidence>
<dbReference type="RefSeq" id="WP_119348151.1">
    <property type="nucleotide sequence ID" value="NZ_QWET01000001.1"/>
</dbReference>
<dbReference type="OrthoDB" id="1007602at2"/>
<dbReference type="Gene3D" id="1.10.10.60">
    <property type="entry name" value="Homeodomain-like"/>
    <property type="match status" value="2"/>
</dbReference>
<dbReference type="PANTHER" id="PTHR43280">
    <property type="entry name" value="ARAC-FAMILY TRANSCRIPTIONAL REGULATOR"/>
    <property type="match status" value="1"/>
</dbReference>
<dbReference type="PANTHER" id="PTHR43280:SF28">
    <property type="entry name" value="HTH-TYPE TRANSCRIPTIONAL ACTIVATOR RHAS"/>
    <property type="match status" value="1"/>
</dbReference>
<feature type="domain" description="HTH araC/xylS-type" evidence="4">
    <location>
        <begin position="186"/>
        <end position="284"/>
    </location>
</feature>
<dbReference type="GO" id="GO:0003700">
    <property type="term" value="F:DNA-binding transcription factor activity"/>
    <property type="evidence" value="ECO:0007669"/>
    <property type="project" value="InterPro"/>
</dbReference>
<keyword evidence="1" id="KW-0805">Transcription regulation</keyword>
<evidence type="ECO:0000256" key="3">
    <source>
        <dbReference type="ARBA" id="ARBA00023163"/>
    </source>
</evidence>